<dbReference type="InterPro" id="IPR017907">
    <property type="entry name" value="Znf_RING_CS"/>
</dbReference>
<evidence type="ECO:0000256" key="12">
    <source>
        <dbReference type="SAM" id="MobiDB-lite"/>
    </source>
</evidence>
<dbReference type="InterPro" id="IPR031127">
    <property type="entry name" value="E3_UB_ligase_RBR"/>
</dbReference>
<dbReference type="CDD" id="cd23820">
    <property type="entry name" value="RWD_RNF14"/>
    <property type="match status" value="1"/>
</dbReference>
<dbReference type="EC" id="2.3.2.31" evidence="3"/>
<dbReference type="SUPFAM" id="SSF57850">
    <property type="entry name" value="RING/U-box"/>
    <property type="match status" value="2"/>
</dbReference>
<dbReference type="PROSITE" id="PS50908">
    <property type="entry name" value="RWD"/>
    <property type="match status" value="1"/>
</dbReference>
<feature type="compositionally biased region" description="Low complexity" evidence="12">
    <location>
        <begin position="631"/>
        <end position="653"/>
    </location>
</feature>
<dbReference type="InterPro" id="IPR001841">
    <property type="entry name" value="Znf_RING"/>
</dbReference>
<evidence type="ECO:0000256" key="11">
    <source>
        <dbReference type="PROSITE-ProRule" id="PRU00175"/>
    </source>
</evidence>
<evidence type="ECO:0000259" key="13">
    <source>
        <dbReference type="PROSITE" id="PS50089"/>
    </source>
</evidence>
<dbReference type="PROSITE" id="PS50089">
    <property type="entry name" value="ZF_RING_2"/>
    <property type="match status" value="1"/>
</dbReference>
<feature type="compositionally biased region" description="Low complexity" evidence="12">
    <location>
        <begin position="560"/>
        <end position="570"/>
    </location>
</feature>
<accession>A0AA40B5R0</accession>
<keyword evidence="8" id="KW-0833">Ubl conjugation pathway</keyword>
<feature type="region of interest" description="Disordered" evidence="12">
    <location>
        <begin position="522"/>
        <end position="570"/>
    </location>
</feature>
<feature type="region of interest" description="Disordered" evidence="12">
    <location>
        <begin position="336"/>
        <end position="373"/>
    </location>
</feature>
<dbReference type="EMBL" id="JAUIRO010000002">
    <property type="protein sequence ID" value="KAK0728124.1"/>
    <property type="molecule type" value="Genomic_DNA"/>
</dbReference>
<dbReference type="PROSITE" id="PS00518">
    <property type="entry name" value="ZF_RING_1"/>
    <property type="match status" value="1"/>
</dbReference>
<feature type="domain" description="RING-type" evidence="15">
    <location>
        <begin position="207"/>
        <end position="492"/>
    </location>
</feature>
<proteinExistence type="inferred from homology"/>
<feature type="domain" description="RWD" evidence="14">
    <location>
        <begin position="12"/>
        <end position="171"/>
    </location>
</feature>
<evidence type="ECO:0000256" key="5">
    <source>
        <dbReference type="ARBA" id="ARBA00022723"/>
    </source>
</evidence>
<keyword evidence="7 11" id="KW-0863">Zinc-finger</keyword>
<evidence type="ECO:0000256" key="3">
    <source>
        <dbReference type="ARBA" id="ARBA00012251"/>
    </source>
</evidence>
<feature type="region of interest" description="Disordered" evidence="12">
    <location>
        <begin position="57"/>
        <end position="96"/>
    </location>
</feature>
<dbReference type="FunFam" id="3.30.40.10:FF:000416">
    <property type="entry name" value="RBR-type E3 ubiquitin transferase"/>
    <property type="match status" value="1"/>
</dbReference>
<comment type="caution">
    <text evidence="16">The sequence shown here is derived from an EMBL/GenBank/DDBJ whole genome shotgun (WGS) entry which is preliminary data.</text>
</comment>
<feature type="compositionally biased region" description="Low complexity" evidence="12">
    <location>
        <begin position="57"/>
        <end position="66"/>
    </location>
</feature>
<dbReference type="Pfam" id="PF01485">
    <property type="entry name" value="IBR"/>
    <property type="match status" value="1"/>
</dbReference>
<dbReference type="GO" id="GO:0008270">
    <property type="term" value="F:zinc ion binding"/>
    <property type="evidence" value="ECO:0007669"/>
    <property type="project" value="UniProtKB-KW"/>
</dbReference>
<keyword evidence="6" id="KW-0677">Repeat</keyword>
<dbReference type="SUPFAM" id="SSF54495">
    <property type="entry name" value="UBC-like"/>
    <property type="match status" value="1"/>
</dbReference>
<dbReference type="Pfam" id="PF22191">
    <property type="entry name" value="IBR_1"/>
    <property type="match status" value="1"/>
</dbReference>
<keyword evidence="5" id="KW-0479">Metal-binding</keyword>
<dbReference type="Pfam" id="PF05773">
    <property type="entry name" value="RWD"/>
    <property type="match status" value="1"/>
</dbReference>
<keyword evidence="4" id="KW-0808">Transferase</keyword>
<feature type="domain" description="RING-type" evidence="13">
    <location>
        <begin position="211"/>
        <end position="257"/>
    </location>
</feature>
<dbReference type="InterPro" id="IPR006575">
    <property type="entry name" value="RWD_dom"/>
</dbReference>
<comment type="pathway">
    <text evidence="2">Protein modification; protein ubiquitination.</text>
</comment>
<evidence type="ECO:0000256" key="9">
    <source>
        <dbReference type="ARBA" id="ARBA00022833"/>
    </source>
</evidence>
<evidence type="ECO:0000256" key="6">
    <source>
        <dbReference type="ARBA" id="ARBA00022737"/>
    </source>
</evidence>
<dbReference type="InterPro" id="IPR002867">
    <property type="entry name" value="IBR_dom"/>
</dbReference>
<evidence type="ECO:0000256" key="4">
    <source>
        <dbReference type="ARBA" id="ARBA00022679"/>
    </source>
</evidence>
<dbReference type="InterPro" id="IPR044066">
    <property type="entry name" value="TRIAD_supradom"/>
</dbReference>
<evidence type="ECO:0000256" key="1">
    <source>
        <dbReference type="ARBA" id="ARBA00001798"/>
    </source>
</evidence>
<dbReference type="PANTHER" id="PTHR11685">
    <property type="entry name" value="RBR FAMILY RING FINGER AND IBR DOMAIN-CONTAINING"/>
    <property type="match status" value="1"/>
</dbReference>
<feature type="region of interest" description="Disordered" evidence="12">
    <location>
        <begin position="603"/>
        <end position="671"/>
    </location>
</feature>
<evidence type="ECO:0000256" key="10">
    <source>
        <dbReference type="ARBA" id="ARBA00044508"/>
    </source>
</evidence>
<feature type="compositionally biased region" description="Acidic residues" evidence="12">
    <location>
        <begin position="534"/>
        <end position="543"/>
    </location>
</feature>
<keyword evidence="17" id="KW-1185">Reference proteome</keyword>
<dbReference type="GeneID" id="85320451"/>
<dbReference type="GO" id="GO:0016567">
    <property type="term" value="P:protein ubiquitination"/>
    <property type="evidence" value="ECO:0007669"/>
    <property type="project" value="InterPro"/>
</dbReference>
<dbReference type="AlphaFoldDB" id="A0AA40B5R0"/>
<dbReference type="InterPro" id="IPR016135">
    <property type="entry name" value="UBQ-conjugating_enzyme/RWD"/>
</dbReference>
<evidence type="ECO:0000313" key="17">
    <source>
        <dbReference type="Proteomes" id="UP001172101"/>
    </source>
</evidence>
<feature type="compositionally biased region" description="Basic and acidic residues" evidence="12">
    <location>
        <begin position="654"/>
        <end position="671"/>
    </location>
</feature>
<dbReference type="GO" id="GO:0061630">
    <property type="term" value="F:ubiquitin protein ligase activity"/>
    <property type="evidence" value="ECO:0007669"/>
    <property type="project" value="UniProtKB-EC"/>
</dbReference>
<dbReference type="SMART" id="SM00647">
    <property type="entry name" value="IBR"/>
    <property type="match status" value="2"/>
</dbReference>
<dbReference type="Proteomes" id="UP001172101">
    <property type="component" value="Unassembled WGS sequence"/>
</dbReference>
<dbReference type="PROSITE" id="PS51873">
    <property type="entry name" value="TRIAD"/>
    <property type="match status" value="1"/>
</dbReference>
<dbReference type="CDD" id="cd23134">
    <property type="entry name" value="RING-HC_ITT1-like"/>
    <property type="match status" value="1"/>
</dbReference>
<dbReference type="CDD" id="cd20354">
    <property type="entry name" value="Rcat_RBR_RNF14"/>
    <property type="match status" value="1"/>
</dbReference>
<comment type="similarity">
    <text evidence="10">Belongs to the RBR family. RNF14 subfamily.</text>
</comment>
<dbReference type="InterPro" id="IPR047548">
    <property type="entry name" value="Rcat_RBR_RNF14"/>
</dbReference>
<dbReference type="RefSeq" id="XP_060300979.1">
    <property type="nucleotide sequence ID" value="XM_060437181.1"/>
</dbReference>
<dbReference type="Gene3D" id="1.20.120.1750">
    <property type="match status" value="1"/>
</dbReference>
<evidence type="ECO:0000256" key="8">
    <source>
        <dbReference type="ARBA" id="ARBA00022786"/>
    </source>
</evidence>
<evidence type="ECO:0000256" key="7">
    <source>
        <dbReference type="ARBA" id="ARBA00022771"/>
    </source>
</evidence>
<protein>
    <recommendedName>
        <fullName evidence="3">RBR-type E3 ubiquitin transferase</fullName>
        <ecNumber evidence="3">2.3.2.31</ecNumber>
    </recommendedName>
</protein>
<comment type="catalytic activity">
    <reaction evidence="1">
        <text>[E2 ubiquitin-conjugating enzyme]-S-ubiquitinyl-L-cysteine + [acceptor protein]-L-lysine = [E2 ubiquitin-conjugating enzyme]-L-cysteine + [acceptor protein]-N(6)-ubiquitinyl-L-lysine.</text>
        <dbReference type="EC" id="2.3.2.31"/>
    </reaction>
</comment>
<dbReference type="Gene3D" id="3.10.110.10">
    <property type="entry name" value="Ubiquitin Conjugating Enzyme"/>
    <property type="match status" value="1"/>
</dbReference>
<name>A0AA40B5R0_9PEZI</name>
<evidence type="ECO:0000256" key="2">
    <source>
        <dbReference type="ARBA" id="ARBA00004906"/>
    </source>
</evidence>
<keyword evidence="9" id="KW-0862">Zinc</keyword>
<sequence>MDLFDSDSPRDVELGTLTAIYPEIRQVRPDDAYTIALDVPVTPSNGVVVVFSVTPPEHSHSASASADTAPLAQPSRGHDINDVNDPNGGPADAVDSHHLAHLPPVHLEMTFGPGYPSEEPPRISISTTPPWLPPATAKMLEDDGARLWEEIGRDMVGFTYIDTIQQSAEHVFGLVDAVRAGLKVDSRQKIALLDYDIKAKRATFELETFDCGVCLDPKKGSACHRMMDCGHVFCVECLQDFYNAAIKEGDLTSVRCPAPGCAKDRAKAAEAASGKKNRKPRTFVSPSELLQIPLDQDVVRRYVTLKYKTELESDKNTIYCPRDWCNGAARSKKHKKPQGLELAEGASDDDDENDSDGGHNAKANGATGKSKPKKTYKPAEELLAICEECTFAFCSRCFQSWHGEFVSCQPRRNKEELTAEEQASLEYLKFNTTPCPTCSALAQKTKGCNHMICFKCQTHFCYLCSAWLDPSNPYQHFNEMPGGRVTSCYMRLWELEEGDGDDVGRGFAGGGAGVDRGAPVLGRGIIFGGHDEPPDSEDDEEEQQVPRPAAVQAPHRRVRQQQQQQQQRQQLNIAREGPLVLRIAAHQQPPAVAPPAVPAAALAGGGRGAGRGGAARPRGGVAGQRGRGRGANRQNNQANHLRGGVLRRNNNPNNHDDHGPEPELARGHGPDEMADLDEMQRLAGNIQGDDVDAAQAAWIRQFVLLAMNDEEDMLLWDDQ</sequence>
<evidence type="ECO:0000259" key="15">
    <source>
        <dbReference type="PROSITE" id="PS51873"/>
    </source>
</evidence>
<gene>
    <name evidence="16" type="ORF">B0T26DRAFT_639970</name>
</gene>
<dbReference type="InterPro" id="IPR013083">
    <property type="entry name" value="Znf_RING/FYVE/PHD"/>
</dbReference>
<evidence type="ECO:0000259" key="14">
    <source>
        <dbReference type="PROSITE" id="PS50908"/>
    </source>
</evidence>
<feature type="compositionally biased region" description="Acidic residues" evidence="12">
    <location>
        <begin position="346"/>
        <end position="355"/>
    </location>
</feature>
<evidence type="ECO:0000313" key="16">
    <source>
        <dbReference type="EMBL" id="KAK0728124.1"/>
    </source>
</evidence>
<organism evidence="16 17">
    <name type="scientific">Lasiosphaeria miniovina</name>
    <dbReference type="NCBI Taxonomy" id="1954250"/>
    <lineage>
        <taxon>Eukaryota</taxon>
        <taxon>Fungi</taxon>
        <taxon>Dikarya</taxon>
        <taxon>Ascomycota</taxon>
        <taxon>Pezizomycotina</taxon>
        <taxon>Sordariomycetes</taxon>
        <taxon>Sordariomycetidae</taxon>
        <taxon>Sordariales</taxon>
        <taxon>Lasiosphaeriaceae</taxon>
        <taxon>Lasiosphaeria</taxon>
    </lineage>
</organism>
<dbReference type="Gene3D" id="3.30.40.10">
    <property type="entry name" value="Zinc/RING finger domain, C3HC4 (zinc finger)"/>
    <property type="match status" value="1"/>
</dbReference>
<feature type="compositionally biased region" description="Gly residues" evidence="12">
    <location>
        <begin position="603"/>
        <end position="613"/>
    </location>
</feature>
<reference evidence="16" key="1">
    <citation type="submission" date="2023-06" db="EMBL/GenBank/DDBJ databases">
        <title>Genome-scale phylogeny and comparative genomics of the fungal order Sordariales.</title>
        <authorList>
            <consortium name="Lawrence Berkeley National Laboratory"/>
            <person name="Hensen N."/>
            <person name="Bonometti L."/>
            <person name="Westerberg I."/>
            <person name="Brannstrom I.O."/>
            <person name="Guillou S."/>
            <person name="Cros-Aarteil S."/>
            <person name="Calhoun S."/>
            <person name="Haridas S."/>
            <person name="Kuo A."/>
            <person name="Mondo S."/>
            <person name="Pangilinan J."/>
            <person name="Riley R."/>
            <person name="LaButti K."/>
            <person name="Andreopoulos B."/>
            <person name="Lipzen A."/>
            <person name="Chen C."/>
            <person name="Yanf M."/>
            <person name="Daum C."/>
            <person name="Ng V."/>
            <person name="Clum A."/>
            <person name="Steindorff A."/>
            <person name="Ohm R."/>
            <person name="Martin F."/>
            <person name="Silar P."/>
            <person name="Natvig D."/>
            <person name="Lalanne C."/>
            <person name="Gautier V."/>
            <person name="Ament-velasquez S.L."/>
            <person name="Kruys A."/>
            <person name="Hutchinson M.I."/>
            <person name="Powell A.J."/>
            <person name="Barry K."/>
            <person name="Miller A.N."/>
            <person name="Grigoriev I.V."/>
            <person name="Debuchy R."/>
            <person name="Gladieux P."/>
            <person name="Thoren M.H."/>
            <person name="Johannesson H."/>
        </authorList>
    </citation>
    <scope>NUCLEOTIDE SEQUENCE</scope>
    <source>
        <strain evidence="16">SMH2392-1A</strain>
    </source>
</reference>